<dbReference type="EMBL" id="CAJNOR010006270">
    <property type="protein sequence ID" value="CAF1590669.1"/>
    <property type="molecule type" value="Genomic_DNA"/>
</dbReference>
<keyword evidence="1" id="KW-1133">Transmembrane helix</keyword>
<proteinExistence type="predicted"/>
<keyword evidence="5" id="KW-1185">Reference proteome</keyword>
<evidence type="ECO:0000256" key="2">
    <source>
        <dbReference type="SAM" id="SignalP"/>
    </source>
</evidence>
<dbReference type="AlphaFoldDB" id="A0A815K0B8"/>
<feature type="chain" id="PRO_5036227933" evidence="2">
    <location>
        <begin position="20"/>
        <end position="127"/>
    </location>
</feature>
<feature type="signal peptide" evidence="2">
    <location>
        <begin position="1"/>
        <end position="19"/>
    </location>
</feature>
<reference evidence="3" key="1">
    <citation type="submission" date="2021-02" db="EMBL/GenBank/DDBJ databases">
        <authorList>
            <person name="Nowell W R."/>
        </authorList>
    </citation>
    <scope>NUCLEOTIDE SEQUENCE</scope>
</reference>
<keyword evidence="1" id="KW-0812">Transmembrane</keyword>
<evidence type="ECO:0000313" key="3">
    <source>
        <dbReference type="EMBL" id="CAF1389192.1"/>
    </source>
</evidence>
<keyword evidence="2" id="KW-0732">Signal</keyword>
<dbReference type="Proteomes" id="UP000663828">
    <property type="component" value="Unassembled WGS sequence"/>
</dbReference>
<gene>
    <name evidence="3" type="ORF">EDS130_LOCUS35369</name>
    <name evidence="4" type="ORF">XAT740_LOCUS46530</name>
</gene>
<dbReference type="EMBL" id="CAJNOJ010000309">
    <property type="protein sequence ID" value="CAF1389192.1"/>
    <property type="molecule type" value="Genomic_DNA"/>
</dbReference>
<sequence length="127" mass="14521">MVEPVTITIVLTVLSVVKSGFETLQEWFRRKPTRTTTTTTTTTTPLQLNIVRSDVITEDMRAHSKEKDETTTRVTTTSLLSSDMTLILIICMGILLAILVYYYFRKRAKLNDKFDRDWDSPSSPASR</sequence>
<organism evidence="3 6">
    <name type="scientific">Adineta ricciae</name>
    <name type="common">Rotifer</name>
    <dbReference type="NCBI Taxonomy" id="249248"/>
    <lineage>
        <taxon>Eukaryota</taxon>
        <taxon>Metazoa</taxon>
        <taxon>Spiralia</taxon>
        <taxon>Gnathifera</taxon>
        <taxon>Rotifera</taxon>
        <taxon>Eurotatoria</taxon>
        <taxon>Bdelloidea</taxon>
        <taxon>Adinetida</taxon>
        <taxon>Adinetidae</taxon>
        <taxon>Adineta</taxon>
    </lineage>
</organism>
<name>A0A815K0B8_ADIRI</name>
<protein>
    <submittedName>
        <fullName evidence="3">Uncharacterized protein</fullName>
    </submittedName>
</protein>
<evidence type="ECO:0000313" key="6">
    <source>
        <dbReference type="Proteomes" id="UP000663852"/>
    </source>
</evidence>
<evidence type="ECO:0000256" key="1">
    <source>
        <dbReference type="SAM" id="Phobius"/>
    </source>
</evidence>
<accession>A0A815K0B8</accession>
<feature type="transmembrane region" description="Helical" evidence="1">
    <location>
        <begin position="84"/>
        <end position="104"/>
    </location>
</feature>
<keyword evidence="1" id="KW-0472">Membrane</keyword>
<evidence type="ECO:0000313" key="5">
    <source>
        <dbReference type="Proteomes" id="UP000663828"/>
    </source>
</evidence>
<dbReference type="Proteomes" id="UP000663852">
    <property type="component" value="Unassembled WGS sequence"/>
</dbReference>
<evidence type="ECO:0000313" key="4">
    <source>
        <dbReference type="EMBL" id="CAF1590669.1"/>
    </source>
</evidence>
<comment type="caution">
    <text evidence="3">The sequence shown here is derived from an EMBL/GenBank/DDBJ whole genome shotgun (WGS) entry which is preliminary data.</text>
</comment>